<feature type="region of interest" description="Disordered" evidence="2">
    <location>
        <begin position="193"/>
        <end position="212"/>
    </location>
</feature>
<dbReference type="GO" id="GO:0000398">
    <property type="term" value="P:mRNA splicing, via spliceosome"/>
    <property type="evidence" value="ECO:0007669"/>
    <property type="project" value="InterPro"/>
</dbReference>
<organism evidence="3 4">
    <name type="scientific">Babesia ovis</name>
    <dbReference type="NCBI Taxonomy" id="5869"/>
    <lineage>
        <taxon>Eukaryota</taxon>
        <taxon>Sar</taxon>
        <taxon>Alveolata</taxon>
        <taxon>Apicomplexa</taxon>
        <taxon>Aconoidasida</taxon>
        <taxon>Piroplasmida</taxon>
        <taxon>Babesiidae</taxon>
        <taxon>Babesia</taxon>
    </lineage>
</organism>
<evidence type="ECO:0000256" key="1">
    <source>
        <dbReference type="ARBA" id="ARBA00005595"/>
    </source>
</evidence>
<comment type="similarity">
    <text evidence="1">Belongs to the CWC16 family.</text>
</comment>
<evidence type="ECO:0000313" key="4">
    <source>
        <dbReference type="Proteomes" id="UP001057455"/>
    </source>
</evidence>
<dbReference type="OrthoDB" id="360327at2759"/>
<feature type="region of interest" description="Disordered" evidence="2">
    <location>
        <begin position="24"/>
        <end position="51"/>
    </location>
</feature>
<sequence>MSTLKAARADNFYYAPDGADWSEQRRRMRKTPKRPRNYFKSSGLKYADSDPNVEHGDGNGDTCALAPFYRGSGRGAVIRFEMPFKVICLKCGAYIAKGVRFDAERKAIGKYFSTTIYAFLMSCHKCHNPIVIQTDPENTDYICKAGVRIKVESFDTTDANTIELGHDHATKQQLMSNPLFKLECMALEEEAKSHQPRELIHETSGSDNTTRLAKREKSLVDFRSGGPRTDPTGNDTRLSTPSAHKDKSAEAKIIDDKLDELLMINEVNNADWYLSNSALRKKFRNEKKNLMTNPNVNFQLLAEDERDVQEAKRITFLSQSKKIQSHFQRILKKDSGIFSRTCASSTSGDSTIENKKKRLQFIKHIDSRLKRHVK</sequence>
<reference evidence="3" key="1">
    <citation type="submission" date="2019-12" db="EMBL/GenBank/DDBJ databases">
        <title>Genome sequence of Babesia ovis.</title>
        <authorList>
            <person name="Yamagishi J."/>
            <person name="Sevinc F."/>
            <person name="Xuan X."/>
        </authorList>
    </citation>
    <scope>NUCLEOTIDE SEQUENCE</scope>
    <source>
        <strain evidence="3">Selcuk</strain>
    </source>
</reference>
<dbReference type="GO" id="GO:0071014">
    <property type="term" value="C:post-mRNA release spliceosomal complex"/>
    <property type="evidence" value="ECO:0007669"/>
    <property type="project" value="TreeGrafter"/>
</dbReference>
<dbReference type="Pfam" id="PF04502">
    <property type="entry name" value="Saf4_Yju2"/>
    <property type="match status" value="1"/>
</dbReference>
<evidence type="ECO:0000256" key="2">
    <source>
        <dbReference type="SAM" id="MobiDB-lite"/>
    </source>
</evidence>
<accession>A0A9W5TDR7</accession>
<dbReference type="GO" id="GO:0005684">
    <property type="term" value="C:U2-type spliceosomal complex"/>
    <property type="evidence" value="ECO:0007669"/>
    <property type="project" value="TreeGrafter"/>
</dbReference>
<feature type="compositionally biased region" description="Polar residues" evidence="2">
    <location>
        <begin position="231"/>
        <end position="242"/>
    </location>
</feature>
<name>A0A9W5TDR7_BABOV</name>
<feature type="compositionally biased region" description="Basic residues" evidence="2">
    <location>
        <begin position="26"/>
        <end position="37"/>
    </location>
</feature>
<proteinExistence type="inferred from homology"/>
<dbReference type="PANTHER" id="PTHR12111">
    <property type="entry name" value="SPLICING FACTOR YJU2"/>
    <property type="match status" value="1"/>
</dbReference>
<comment type="caution">
    <text evidence="3">The sequence shown here is derived from an EMBL/GenBank/DDBJ whole genome shotgun (WGS) entry which is preliminary data.</text>
</comment>
<dbReference type="EMBL" id="BLIY01000008">
    <property type="protein sequence ID" value="GFE53904.1"/>
    <property type="molecule type" value="Genomic_DNA"/>
</dbReference>
<feature type="region of interest" description="Disordered" evidence="2">
    <location>
        <begin position="217"/>
        <end position="248"/>
    </location>
</feature>
<gene>
    <name evidence="3" type="ORF">BaOVIS_013080</name>
</gene>
<protein>
    <submittedName>
        <fullName evidence="3">Nuclear -like family protein, putative</fullName>
    </submittedName>
</protein>
<dbReference type="Proteomes" id="UP001057455">
    <property type="component" value="Unassembled WGS sequence"/>
</dbReference>
<dbReference type="PANTHER" id="PTHR12111:SF2">
    <property type="entry name" value="SPLICING FACTOR YJU2B-RELATED"/>
    <property type="match status" value="1"/>
</dbReference>
<dbReference type="AlphaFoldDB" id="A0A9W5TDR7"/>
<dbReference type="InterPro" id="IPR007590">
    <property type="entry name" value="Saf4/Yju2"/>
</dbReference>
<keyword evidence="4" id="KW-1185">Reference proteome</keyword>
<evidence type="ECO:0000313" key="3">
    <source>
        <dbReference type="EMBL" id="GFE53904.1"/>
    </source>
</evidence>